<evidence type="ECO:0000313" key="16">
    <source>
        <dbReference type="EMBL" id="PKA61819.1"/>
    </source>
</evidence>
<keyword evidence="10 11" id="KW-0464">Manganese</keyword>
<gene>
    <name evidence="16" type="primary">GER7</name>
    <name evidence="16" type="ORF">AXF42_Ash008650</name>
</gene>
<evidence type="ECO:0000256" key="4">
    <source>
        <dbReference type="ARBA" id="ARBA00011268"/>
    </source>
</evidence>
<organism evidence="16 17">
    <name type="scientific">Apostasia shenzhenica</name>
    <dbReference type="NCBI Taxonomy" id="1088818"/>
    <lineage>
        <taxon>Eukaryota</taxon>
        <taxon>Viridiplantae</taxon>
        <taxon>Streptophyta</taxon>
        <taxon>Embryophyta</taxon>
        <taxon>Tracheophyta</taxon>
        <taxon>Spermatophyta</taxon>
        <taxon>Magnoliopsida</taxon>
        <taxon>Liliopsida</taxon>
        <taxon>Asparagales</taxon>
        <taxon>Orchidaceae</taxon>
        <taxon>Apostasioideae</taxon>
        <taxon>Apostasia</taxon>
    </lineage>
</organism>
<dbReference type="InterPro" id="IPR001929">
    <property type="entry name" value="Germin"/>
</dbReference>
<evidence type="ECO:0000256" key="1">
    <source>
        <dbReference type="ARBA" id="ARBA00003629"/>
    </source>
</evidence>
<dbReference type="GO" id="GO:0048046">
    <property type="term" value="C:apoplast"/>
    <property type="evidence" value="ECO:0007669"/>
    <property type="project" value="UniProtKB-SubCell"/>
</dbReference>
<dbReference type="GO" id="GO:2000280">
    <property type="term" value="P:regulation of root development"/>
    <property type="evidence" value="ECO:0007669"/>
    <property type="project" value="UniProtKB-ARBA"/>
</dbReference>
<evidence type="ECO:0000256" key="11">
    <source>
        <dbReference type="PIRSR" id="PIRSR601929-1"/>
    </source>
</evidence>
<evidence type="ECO:0000256" key="2">
    <source>
        <dbReference type="ARBA" id="ARBA00004271"/>
    </source>
</evidence>
<dbReference type="InterPro" id="IPR011051">
    <property type="entry name" value="RmlC_Cupin_sf"/>
</dbReference>
<comment type="subunit">
    <text evidence="4">Oligomer (believed to be a pentamer but probably hexamer).</text>
</comment>
<comment type="function">
    <text evidence="1">May play a role in plant defense. Probably has no oxalate oxidase activity even if the active site is conserved.</text>
</comment>
<dbReference type="Proteomes" id="UP000236161">
    <property type="component" value="Unassembled WGS sequence"/>
</dbReference>
<protein>
    <submittedName>
        <fullName evidence="16">Germin-like protein 3-7</fullName>
    </submittedName>
</protein>
<feature type="binding site" evidence="11">
    <location>
        <position position="265"/>
    </location>
    <ligand>
        <name>oxalate</name>
        <dbReference type="ChEBI" id="CHEBI:30623"/>
    </ligand>
</feature>
<dbReference type="SUPFAM" id="SSF51182">
    <property type="entry name" value="RmlC-like cupins"/>
    <property type="match status" value="1"/>
</dbReference>
<feature type="binding site" evidence="12">
    <location>
        <position position="265"/>
    </location>
    <ligand>
        <name>Mn(2+)</name>
        <dbReference type="ChEBI" id="CHEBI:29035"/>
    </ligand>
</feature>
<name>A0A2I0B1Z5_9ASPA</name>
<keyword evidence="7 11" id="KW-0479">Metal-binding</keyword>
<feature type="binding site" evidence="12">
    <location>
        <position position="270"/>
    </location>
    <ligand>
        <name>Mn(2+)</name>
        <dbReference type="ChEBI" id="CHEBI:29035"/>
    </ligand>
</feature>
<feature type="binding site" evidence="12">
    <location>
        <position position="309"/>
    </location>
    <ligand>
        <name>Mn(2+)</name>
        <dbReference type="ChEBI" id="CHEBI:29035"/>
    </ligand>
</feature>
<dbReference type="PRINTS" id="PR00325">
    <property type="entry name" value="GERMIN"/>
</dbReference>
<evidence type="ECO:0000256" key="3">
    <source>
        <dbReference type="ARBA" id="ARBA00007456"/>
    </source>
</evidence>
<evidence type="ECO:0000256" key="7">
    <source>
        <dbReference type="ARBA" id="ARBA00022723"/>
    </source>
</evidence>
<sequence length="370" mass="40024">MAAASSPRVRRVKPRGWSTRAKVAGRGRPAASRGACDPPTVRLVPRAHEGRQPLPSLWPRARRATRRRPRLSLACARAADSDRPSALVNASLRRPRLSVRCARRTRQKRERLPISVGHVSSRPHPKRPAELPLYKNMYSRTTLILWQRFLLSPTVMGSSSPIPPLFLLLLSSSLLFPSTSAADPDPVQDFCVAVNSGSGCKPAASTTSDDFFSAVLSGEHAMQNPKLGFNVSTGDVLSFPGLNTLGVSMNRADLAAGGTIPPHTHPRATELVLITKGEVLVGFVSTDGRLFSKVVRSGELFVLPRGLMHFLHNVGKGEATAFVAFNSQLPGTVLAPQTLFGARPAIPDQVLAMSFQVEEKVVKEIKSNFG</sequence>
<dbReference type="CDD" id="cd02241">
    <property type="entry name" value="cupin_OxOx"/>
    <property type="match status" value="1"/>
</dbReference>
<dbReference type="PANTHER" id="PTHR31238">
    <property type="entry name" value="GERMIN-LIKE PROTEIN SUBFAMILY 3 MEMBER 3"/>
    <property type="match status" value="1"/>
</dbReference>
<evidence type="ECO:0000256" key="12">
    <source>
        <dbReference type="PIRSR" id="PIRSR601929-2"/>
    </source>
</evidence>
<feature type="binding site" evidence="12">
    <location>
        <position position="263"/>
    </location>
    <ligand>
        <name>Mn(2+)</name>
        <dbReference type="ChEBI" id="CHEBI:29035"/>
    </ligand>
</feature>
<comment type="subcellular location">
    <subcellularLocation>
        <location evidence="2">Secreted</location>
        <location evidence="2">Extracellular space</location>
        <location evidence="2">Apoplast</location>
    </subcellularLocation>
</comment>
<dbReference type="GO" id="GO:0010497">
    <property type="term" value="P:plasmodesmata-mediated intercellular transport"/>
    <property type="evidence" value="ECO:0007669"/>
    <property type="project" value="UniProtKB-ARBA"/>
</dbReference>
<dbReference type="Pfam" id="PF00190">
    <property type="entry name" value="Cupin_1"/>
    <property type="match status" value="1"/>
</dbReference>
<feature type="domain" description="Cupin type-1" evidence="15">
    <location>
        <begin position="229"/>
        <end position="363"/>
    </location>
</feature>
<keyword evidence="17" id="KW-1185">Reference proteome</keyword>
<dbReference type="GO" id="GO:0030145">
    <property type="term" value="F:manganese ion binding"/>
    <property type="evidence" value="ECO:0007669"/>
    <property type="project" value="InterPro"/>
</dbReference>
<dbReference type="FunFam" id="2.60.120.10:FF:000025">
    <property type="entry name" value="germin-like protein subfamily 2 member 1"/>
    <property type="match status" value="1"/>
</dbReference>
<dbReference type="SMART" id="SM00835">
    <property type="entry name" value="Cupin_1"/>
    <property type="match status" value="1"/>
</dbReference>
<feature type="disulfide bond" evidence="13">
    <location>
        <begin position="191"/>
        <end position="200"/>
    </location>
</feature>
<evidence type="ECO:0000313" key="17">
    <source>
        <dbReference type="Proteomes" id="UP000236161"/>
    </source>
</evidence>
<dbReference type="InterPro" id="IPR014710">
    <property type="entry name" value="RmlC-like_jellyroll"/>
</dbReference>
<evidence type="ECO:0000256" key="10">
    <source>
        <dbReference type="ARBA" id="ARBA00023211"/>
    </source>
</evidence>
<evidence type="ECO:0000256" key="6">
    <source>
        <dbReference type="ARBA" id="ARBA00022525"/>
    </source>
</evidence>
<dbReference type="InterPro" id="IPR006045">
    <property type="entry name" value="Cupin_1"/>
</dbReference>
<proteinExistence type="inferred from homology"/>
<dbReference type="EMBL" id="KZ451923">
    <property type="protein sequence ID" value="PKA61819.1"/>
    <property type="molecule type" value="Genomic_DNA"/>
</dbReference>
<keyword evidence="8" id="KW-0732">Signal</keyword>
<accession>A0A2I0B1Z5</accession>
<comment type="similarity">
    <text evidence="3">Belongs to the germin family.</text>
</comment>
<keyword evidence="9 13" id="KW-1015">Disulfide bond</keyword>
<dbReference type="Gene3D" id="2.60.120.10">
    <property type="entry name" value="Jelly Rolls"/>
    <property type="match status" value="1"/>
</dbReference>
<evidence type="ECO:0000256" key="13">
    <source>
        <dbReference type="PIRSR" id="PIRSR601929-3"/>
    </source>
</evidence>
<evidence type="ECO:0000256" key="14">
    <source>
        <dbReference type="SAM" id="MobiDB-lite"/>
    </source>
</evidence>
<dbReference type="STRING" id="1088818.A0A2I0B1Z5"/>
<feature type="binding site" evidence="11">
    <location>
        <position position="250"/>
    </location>
    <ligand>
        <name>oxalate</name>
        <dbReference type="ChEBI" id="CHEBI:30623"/>
    </ligand>
</feature>
<reference evidence="16 17" key="1">
    <citation type="journal article" date="2017" name="Nature">
        <title>The Apostasia genome and the evolution of orchids.</title>
        <authorList>
            <person name="Zhang G.Q."/>
            <person name="Liu K.W."/>
            <person name="Li Z."/>
            <person name="Lohaus R."/>
            <person name="Hsiao Y.Y."/>
            <person name="Niu S.C."/>
            <person name="Wang J.Y."/>
            <person name="Lin Y.C."/>
            <person name="Xu Q."/>
            <person name="Chen L.J."/>
            <person name="Yoshida K."/>
            <person name="Fujiwara S."/>
            <person name="Wang Z.W."/>
            <person name="Zhang Y.Q."/>
            <person name="Mitsuda N."/>
            <person name="Wang M."/>
            <person name="Liu G.H."/>
            <person name="Pecoraro L."/>
            <person name="Huang H.X."/>
            <person name="Xiao X.J."/>
            <person name="Lin M."/>
            <person name="Wu X.Y."/>
            <person name="Wu W.L."/>
            <person name="Chen Y.Y."/>
            <person name="Chang S.B."/>
            <person name="Sakamoto S."/>
            <person name="Ohme-Takagi M."/>
            <person name="Yagi M."/>
            <person name="Zeng S.J."/>
            <person name="Shen C.Y."/>
            <person name="Yeh C.M."/>
            <person name="Luo Y.B."/>
            <person name="Tsai W.C."/>
            <person name="Van de Peer Y."/>
            <person name="Liu Z.J."/>
        </authorList>
    </citation>
    <scope>NUCLEOTIDE SEQUENCE [LARGE SCALE GENOMIC DNA]</scope>
    <source>
        <strain evidence="17">cv. Shenzhen</strain>
        <tissue evidence="16">Stem</tissue>
    </source>
</reference>
<feature type="compositionally biased region" description="Low complexity" evidence="14">
    <location>
        <begin position="24"/>
        <end position="35"/>
    </location>
</feature>
<dbReference type="InterPro" id="IPR019780">
    <property type="entry name" value="Germin_Mn-BS"/>
</dbReference>
<evidence type="ECO:0000256" key="8">
    <source>
        <dbReference type="ARBA" id="ARBA00022729"/>
    </source>
</evidence>
<keyword evidence="5" id="KW-0052">Apoplast</keyword>
<dbReference type="GO" id="GO:0009506">
    <property type="term" value="C:plasmodesma"/>
    <property type="evidence" value="ECO:0007669"/>
    <property type="project" value="UniProtKB-ARBA"/>
</dbReference>
<dbReference type="PROSITE" id="PS00725">
    <property type="entry name" value="GERMIN"/>
    <property type="match status" value="1"/>
</dbReference>
<dbReference type="OrthoDB" id="1921208at2759"/>
<feature type="binding site" evidence="11">
    <location>
        <position position="270"/>
    </location>
    <ligand>
        <name>oxalate</name>
        <dbReference type="ChEBI" id="CHEBI:30623"/>
    </ligand>
</feature>
<feature type="region of interest" description="Disordered" evidence="14">
    <location>
        <begin position="1"/>
        <end position="40"/>
    </location>
</feature>
<keyword evidence="6" id="KW-0964">Secreted</keyword>
<evidence type="ECO:0000259" key="15">
    <source>
        <dbReference type="SMART" id="SM00835"/>
    </source>
</evidence>
<evidence type="ECO:0000256" key="9">
    <source>
        <dbReference type="ARBA" id="ARBA00023157"/>
    </source>
</evidence>
<dbReference type="AlphaFoldDB" id="A0A2I0B1Z5"/>
<evidence type="ECO:0000256" key="5">
    <source>
        <dbReference type="ARBA" id="ARBA00022523"/>
    </source>
</evidence>